<evidence type="ECO:0000256" key="4">
    <source>
        <dbReference type="ARBA" id="ARBA00023175"/>
    </source>
</evidence>
<dbReference type="GO" id="GO:0016020">
    <property type="term" value="C:membrane"/>
    <property type="evidence" value="ECO:0007669"/>
    <property type="project" value="TreeGrafter"/>
</dbReference>
<sequence length="146" mass="16876">MLFLLDQNLIIRLVKSYLILTTALNLRFGIRKLQLCFGSRHDDRLIIYWYVCIRKNYEKPGGIIALLDEACMLETLSVTEPHYIRCVKPNNLLKPSIFENSNILQQLHCGVMEAIRISCAGYPTRKPFREFVGRFGILDPNVFAGR</sequence>
<proteinExistence type="inferred from homology"/>
<keyword evidence="2" id="KW-0067">ATP-binding</keyword>
<dbReference type="Proteomes" id="UP000525078">
    <property type="component" value="Unassembled WGS sequence"/>
</dbReference>
<comment type="caution">
    <text evidence="8">The sequence shown here is derived from an EMBL/GenBank/DDBJ whole genome shotgun (WGS) entry which is preliminary data.</text>
</comment>
<dbReference type="SUPFAM" id="SSF52540">
    <property type="entry name" value="P-loop containing nucleoside triphosphate hydrolases"/>
    <property type="match status" value="1"/>
</dbReference>
<keyword evidence="3 6" id="KW-0518">Myosin</keyword>
<dbReference type="GO" id="GO:0000146">
    <property type="term" value="F:microfilament motor activity"/>
    <property type="evidence" value="ECO:0007669"/>
    <property type="project" value="TreeGrafter"/>
</dbReference>
<name>A0A7J6EVW2_CANSA</name>
<dbReference type="InterPro" id="IPR027417">
    <property type="entry name" value="P-loop_NTPase"/>
</dbReference>
<dbReference type="GO" id="GO:0005524">
    <property type="term" value="F:ATP binding"/>
    <property type="evidence" value="ECO:0007669"/>
    <property type="project" value="UniProtKB-KW"/>
</dbReference>
<dbReference type="GO" id="GO:0016459">
    <property type="term" value="C:myosin complex"/>
    <property type="evidence" value="ECO:0007669"/>
    <property type="project" value="UniProtKB-KW"/>
</dbReference>
<evidence type="ECO:0000256" key="2">
    <source>
        <dbReference type="ARBA" id="ARBA00022840"/>
    </source>
</evidence>
<dbReference type="InterPro" id="IPR036961">
    <property type="entry name" value="Kinesin_motor_dom_sf"/>
</dbReference>
<organism evidence="8 9">
    <name type="scientific">Cannabis sativa</name>
    <name type="common">Hemp</name>
    <name type="synonym">Marijuana</name>
    <dbReference type="NCBI Taxonomy" id="3483"/>
    <lineage>
        <taxon>Eukaryota</taxon>
        <taxon>Viridiplantae</taxon>
        <taxon>Streptophyta</taxon>
        <taxon>Embryophyta</taxon>
        <taxon>Tracheophyta</taxon>
        <taxon>Spermatophyta</taxon>
        <taxon>Magnoliopsida</taxon>
        <taxon>eudicotyledons</taxon>
        <taxon>Gunneridae</taxon>
        <taxon>Pentapetalae</taxon>
        <taxon>rosids</taxon>
        <taxon>fabids</taxon>
        <taxon>Rosales</taxon>
        <taxon>Cannabaceae</taxon>
        <taxon>Cannabis</taxon>
    </lineage>
</organism>
<evidence type="ECO:0000256" key="5">
    <source>
        <dbReference type="ARBA" id="ARBA00023203"/>
    </source>
</evidence>
<dbReference type="GO" id="GO:0005737">
    <property type="term" value="C:cytoplasm"/>
    <property type="evidence" value="ECO:0007669"/>
    <property type="project" value="TreeGrafter"/>
</dbReference>
<comment type="caution">
    <text evidence="6">Lacks conserved residue(s) required for the propagation of feature annotation.</text>
</comment>
<dbReference type="EMBL" id="JAATIP010000182">
    <property type="protein sequence ID" value="KAF4362573.1"/>
    <property type="molecule type" value="Genomic_DNA"/>
</dbReference>
<dbReference type="PROSITE" id="PS51456">
    <property type="entry name" value="MYOSIN_MOTOR"/>
    <property type="match status" value="1"/>
</dbReference>
<accession>A0A7J6EVW2</accession>
<evidence type="ECO:0000256" key="3">
    <source>
        <dbReference type="ARBA" id="ARBA00023123"/>
    </source>
</evidence>
<feature type="domain" description="Myosin motor" evidence="7">
    <location>
        <begin position="1"/>
        <end position="146"/>
    </location>
</feature>
<evidence type="ECO:0000259" key="7">
    <source>
        <dbReference type="PROSITE" id="PS51456"/>
    </source>
</evidence>
<evidence type="ECO:0000256" key="6">
    <source>
        <dbReference type="PROSITE-ProRule" id="PRU00782"/>
    </source>
</evidence>
<keyword evidence="5 6" id="KW-0009">Actin-binding</keyword>
<dbReference type="Gene3D" id="3.40.850.10">
    <property type="entry name" value="Kinesin motor domain"/>
    <property type="match status" value="1"/>
</dbReference>
<dbReference type="GO" id="GO:0007015">
    <property type="term" value="P:actin filament organization"/>
    <property type="evidence" value="ECO:0007669"/>
    <property type="project" value="TreeGrafter"/>
</dbReference>
<dbReference type="PANTHER" id="PTHR13140:SF836">
    <property type="entry name" value="MYOSIN-6"/>
    <property type="match status" value="1"/>
</dbReference>
<comment type="similarity">
    <text evidence="6">Belongs to the TRAFAC class myosin-kinesin ATPase superfamily. Myosin family.</text>
</comment>
<dbReference type="PANTHER" id="PTHR13140">
    <property type="entry name" value="MYOSIN"/>
    <property type="match status" value="1"/>
</dbReference>
<feature type="region of interest" description="Actin-binding" evidence="6">
    <location>
        <begin position="69"/>
        <end position="91"/>
    </location>
</feature>
<dbReference type="Pfam" id="PF00063">
    <property type="entry name" value="Myosin_head"/>
    <property type="match status" value="1"/>
</dbReference>
<gene>
    <name evidence="8" type="ORF">F8388_011400</name>
</gene>
<evidence type="ECO:0000313" key="9">
    <source>
        <dbReference type="Proteomes" id="UP000525078"/>
    </source>
</evidence>
<evidence type="ECO:0000256" key="1">
    <source>
        <dbReference type="ARBA" id="ARBA00022741"/>
    </source>
</evidence>
<dbReference type="InterPro" id="IPR001609">
    <property type="entry name" value="Myosin_head_motor_dom-like"/>
</dbReference>
<evidence type="ECO:0000313" key="8">
    <source>
        <dbReference type="EMBL" id="KAF4362573.1"/>
    </source>
</evidence>
<dbReference type="AlphaFoldDB" id="A0A7J6EVW2"/>
<keyword evidence="1" id="KW-0547">Nucleotide-binding</keyword>
<keyword evidence="4" id="KW-0505">Motor protein</keyword>
<dbReference type="GO" id="GO:0051015">
    <property type="term" value="F:actin filament binding"/>
    <property type="evidence" value="ECO:0007669"/>
    <property type="project" value="TreeGrafter"/>
</dbReference>
<protein>
    <recommendedName>
        <fullName evidence="7">Myosin motor domain-containing protein</fullName>
    </recommendedName>
</protein>
<reference evidence="8 9" key="1">
    <citation type="journal article" date="2020" name="bioRxiv">
        <title>Sequence and annotation of 42 cannabis genomes reveals extensive copy number variation in cannabinoid synthesis and pathogen resistance genes.</title>
        <authorList>
            <person name="Mckernan K.J."/>
            <person name="Helbert Y."/>
            <person name="Kane L.T."/>
            <person name="Ebling H."/>
            <person name="Zhang L."/>
            <person name="Liu B."/>
            <person name="Eaton Z."/>
            <person name="Mclaughlin S."/>
            <person name="Kingan S."/>
            <person name="Baybayan P."/>
            <person name="Concepcion G."/>
            <person name="Jordan M."/>
            <person name="Riva A."/>
            <person name="Barbazuk W."/>
            <person name="Harkins T."/>
        </authorList>
    </citation>
    <scope>NUCLEOTIDE SEQUENCE [LARGE SCALE GENOMIC DNA]</scope>
    <source>
        <strain evidence="9">cv. Jamaican Lion 4</strain>
        <tissue evidence="8">Leaf</tissue>
    </source>
</reference>